<dbReference type="EMBL" id="CP034593">
    <property type="protein sequence ID" value="AZQ76268.1"/>
    <property type="molecule type" value="Genomic_DNA"/>
</dbReference>
<evidence type="ECO:0000313" key="2">
    <source>
        <dbReference type="Proteomes" id="UP000280344"/>
    </source>
</evidence>
<dbReference type="AlphaFoldDB" id="A0A3Q9G5H8"/>
<sequence length="112" mass="11873">MGAILKFGGIELKEQARVRARLIINIERKCEVAGLVGGTAVAVTDVVVTVSVNSGSRNRVVRVRVLCAVWSLKAEVCDPSSWLSPHVDARVPVQNSMEFSPVVSSSAGTLIG</sequence>
<proteinExistence type="predicted"/>
<accession>A0A3Q9G5H8</accession>
<protein>
    <submittedName>
        <fullName evidence="1">Uncharacterized protein</fullName>
    </submittedName>
</protein>
<reference evidence="1 2" key="1">
    <citation type="submission" date="2018-12" db="EMBL/GenBank/DDBJ databases">
        <title>Complete genome sequence of Flaviflexus sp. H23T48.</title>
        <authorList>
            <person name="Bae J.-W."/>
            <person name="Lee J.-Y."/>
        </authorList>
    </citation>
    <scope>NUCLEOTIDE SEQUENCE [LARGE SCALE GENOMIC DNA]</scope>
    <source>
        <strain evidence="1 2">H23T48</strain>
    </source>
</reference>
<dbReference type="RefSeq" id="WP_126703077.1">
    <property type="nucleotide sequence ID" value="NZ_CP034593.1"/>
</dbReference>
<organism evidence="1 2">
    <name type="scientific">Flaviflexus ciconiae</name>
    <dbReference type="NCBI Taxonomy" id="2496867"/>
    <lineage>
        <taxon>Bacteria</taxon>
        <taxon>Bacillati</taxon>
        <taxon>Actinomycetota</taxon>
        <taxon>Actinomycetes</taxon>
        <taxon>Actinomycetales</taxon>
        <taxon>Actinomycetaceae</taxon>
        <taxon>Flaviflexus</taxon>
    </lineage>
</organism>
<name>A0A3Q9G5H8_9ACTO</name>
<keyword evidence="2" id="KW-1185">Reference proteome</keyword>
<evidence type="ECO:0000313" key="1">
    <source>
        <dbReference type="EMBL" id="AZQ76268.1"/>
    </source>
</evidence>
<dbReference type="KEGG" id="flh:EJ997_01855"/>
<gene>
    <name evidence="1" type="ORF">EJ997_01855</name>
</gene>
<dbReference type="Proteomes" id="UP000280344">
    <property type="component" value="Chromosome"/>
</dbReference>